<feature type="binding site" evidence="19">
    <location>
        <position position="335"/>
    </location>
    <ligand>
        <name>(6S)-NADPHX</name>
        <dbReference type="ChEBI" id="CHEBI:64076"/>
    </ligand>
</feature>
<comment type="cofactor">
    <cofactor evidence="19">
        <name>Mg(2+)</name>
        <dbReference type="ChEBI" id="CHEBI:18420"/>
    </cofactor>
</comment>
<dbReference type="GO" id="GO:0005524">
    <property type="term" value="F:ATP binding"/>
    <property type="evidence" value="ECO:0007669"/>
    <property type="project" value="UniProtKB-UniRule"/>
</dbReference>
<dbReference type="PIRSF" id="PIRSF017184">
    <property type="entry name" value="Nnr"/>
    <property type="match status" value="1"/>
</dbReference>
<dbReference type="HAMAP" id="MF_01965">
    <property type="entry name" value="NADHX_dehydratase"/>
    <property type="match status" value="1"/>
</dbReference>
<dbReference type="OrthoDB" id="9806925at2"/>
<dbReference type="Pfam" id="PF03853">
    <property type="entry name" value="YjeF_N"/>
    <property type="match status" value="1"/>
</dbReference>
<keyword evidence="24" id="KW-1185">Reference proteome</keyword>
<dbReference type="InterPro" id="IPR036652">
    <property type="entry name" value="YjeF_N_dom_sf"/>
</dbReference>
<comment type="similarity">
    <text evidence="19">Belongs to the NnrD/CARKD family.</text>
</comment>
<evidence type="ECO:0000256" key="5">
    <source>
        <dbReference type="ARBA" id="ARBA00009524"/>
    </source>
</evidence>
<evidence type="ECO:0000256" key="15">
    <source>
        <dbReference type="ARBA" id="ARBA00023268"/>
    </source>
</evidence>
<feature type="binding site" evidence="19">
    <location>
        <position position="235"/>
    </location>
    <ligand>
        <name>(6S)-NADPHX</name>
        <dbReference type="ChEBI" id="CHEBI:64076"/>
    </ligand>
</feature>
<evidence type="ECO:0000256" key="4">
    <source>
        <dbReference type="ARBA" id="ARBA00006382"/>
    </source>
</evidence>
<evidence type="ECO:0000256" key="13">
    <source>
        <dbReference type="ARBA" id="ARBA00023235"/>
    </source>
</evidence>
<keyword evidence="14 19" id="KW-0456">Lyase</keyword>
<evidence type="ECO:0000256" key="10">
    <source>
        <dbReference type="ARBA" id="ARBA00022958"/>
    </source>
</evidence>
<evidence type="ECO:0000256" key="9">
    <source>
        <dbReference type="ARBA" id="ARBA00022857"/>
    </source>
</evidence>
<comment type="similarity">
    <text evidence="4">Belongs to the Glu/Leu/Phe/Val dehydrogenases family.</text>
</comment>
<comment type="caution">
    <text evidence="23">The sequence shown here is derived from an EMBL/GenBank/DDBJ whole genome shotgun (WGS) entry which is preliminary data.</text>
</comment>
<keyword evidence="15" id="KW-0511">Multifunctional enzyme</keyword>
<dbReference type="GO" id="GO:0052855">
    <property type="term" value="F:ADP-dependent NAD(P)H-hydrate dehydratase activity"/>
    <property type="evidence" value="ECO:0007669"/>
    <property type="project" value="UniProtKB-UniRule"/>
</dbReference>
<keyword evidence="7 19" id="KW-0547">Nucleotide-binding</keyword>
<comment type="catalytic activity">
    <reaction evidence="18 19 20">
        <text>(6S)-NADPHX + ADP = AMP + phosphate + NADPH + H(+)</text>
        <dbReference type="Rhea" id="RHEA:32235"/>
        <dbReference type="ChEBI" id="CHEBI:15378"/>
        <dbReference type="ChEBI" id="CHEBI:43474"/>
        <dbReference type="ChEBI" id="CHEBI:57783"/>
        <dbReference type="ChEBI" id="CHEBI:64076"/>
        <dbReference type="ChEBI" id="CHEBI:456215"/>
        <dbReference type="ChEBI" id="CHEBI:456216"/>
        <dbReference type="EC" id="4.2.1.136"/>
    </reaction>
</comment>
<keyword evidence="13 20" id="KW-0413">Isomerase</keyword>
<comment type="similarity">
    <text evidence="5 20">In the C-terminal section; belongs to the NnrD/CARKD family.</text>
</comment>
<protein>
    <recommendedName>
        <fullName evidence="19">ADP-dependent (S)-NAD(P)H-hydrate dehydratase</fullName>
        <ecNumber evidence="19">4.2.1.136</ecNumber>
    </recommendedName>
    <alternativeName>
        <fullName evidence="19">ADP-dependent NAD(P)HX dehydratase</fullName>
    </alternativeName>
</protein>
<feature type="domain" description="YjeF C-terminal" evidence="21">
    <location>
        <begin position="200"/>
        <end position="482"/>
    </location>
</feature>
<reference evidence="23 24" key="1">
    <citation type="submission" date="2019-03" db="EMBL/GenBank/DDBJ databases">
        <title>Whole genome sequence of Arthrobacter sp JH1-1.</title>
        <authorList>
            <person name="Trinh H.N."/>
        </authorList>
    </citation>
    <scope>NUCLEOTIDE SEQUENCE [LARGE SCALE GENOMIC DNA]</scope>
    <source>
        <strain evidence="23 24">JH1-1</strain>
    </source>
</reference>
<evidence type="ECO:0000256" key="12">
    <source>
        <dbReference type="ARBA" id="ARBA00023027"/>
    </source>
</evidence>
<accession>A0A4R5L0S3</accession>
<dbReference type="InterPro" id="IPR033524">
    <property type="entry name" value="Glu/Leu/Phe/Val_DH_AS"/>
</dbReference>
<dbReference type="PROSITE" id="PS00074">
    <property type="entry name" value="GLFV_DEHYDROGENASE"/>
    <property type="match status" value="1"/>
</dbReference>
<dbReference type="Gene3D" id="3.40.1190.20">
    <property type="match status" value="1"/>
</dbReference>
<dbReference type="EC" id="4.2.1.136" evidence="19"/>
<sequence length="488" mass="49632">MQRAAHGLANAVVRELRADGRRIYGSSVTVLAGKGNNGGDGLFAAAMLARRGMRTTAVLTAGSAHPDALAAFRAAGGRVQPLDDANVEELAVATAGDDVVIDAILGTGARGGLNGPAAELVAALQELHPALVVACDVPSGVDADTGETHWPVLTARLTVTFGGAKAGLLADPGEGCSGRVHVVQIGIEDHLPSPALRRLTVHDLAKLLPHPGRRAQKYTRGVVGVVAGSARYTGAAALSVEAASVSGPGMVRYLGPETVARQVLARTPEAIWEPDEPGRVQAWLLGPGLDGSDQLQRAKDALQAAYDGGQPAVVDAGALELLPERCPPNWILTPHAGELTSLLGRSEVRVTRDDVESRTLHFVRLAAEHTGAVVLLKGATTLIASPSGTVFSQSDGNPWMSTAGSGDVLGGILGALAASYAASGLGDDGPFAGIGIGPEERWAAVAAVGASIHGMAGKAASGAGPTTAAAIAREVPETFRVIHKYVSA</sequence>
<dbReference type="InterPro" id="IPR030677">
    <property type="entry name" value="Nnr"/>
</dbReference>
<dbReference type="PROSITE" id="PS51385">
    <property type="entry name" value="YJEF_N"/>
    <property type="match status" value="1"/>
</dbReference>
<comment type="catalytic activity">
    <reaction evidence="2 20">
        <text>(6R)-NADPHX = (6S)-NADPHX</text>
        <dbReference type="Rhea" id="RHEA:32227"/>
        <dbReference type="ChEBI" id="CHEBI:64076"/>
        <dbReference type="ChEBI" id="CHEBI:64077"/>
        <dbReference type="EC" id="5.1.99.6"/>
    </reaction>
</comment>
<feature type="binding site" evidence="19">
    <location>
        <begin position="377"/>
        <end position="381"/>
    </location>
    <ligand>
        <name>AMP</name>
        <dbReference type="ChEBI" id="CHEBI:456215"/>
    </ligand>
</feature>
<dbReference type="Pfam" id="PF01256">
    <property type="entry name" value="Carb_kinase"/>
    <property type="match status" value="1"/>
</dbReference>
<keyword evidence="10 20" id="KW-0630">Potassium</keyword>
<comment type="similarity">
    <text evidence="3 20">In the N-terminal section; belongs to the NnrE/AIBP family.</text>
</comment>
<dbReference type="PANTHER" id="PTHR12592">
    <property type="entry name" value="ATP-DEPENDENT (S)-NAD(P)H-HYDRATE DEHYDRATASE FAMILY MEMBER"/>
    <property type="match status" value="1"/>
</dbReference>
<proteinExistence type="inferred from homology"/>
<dbReference type="CDD" id="cd01171">
    <property type="entry name" value="YXKO-related"/>
    <property type="match status" value="1"/>
</dbReference>
<dbReference type="Gene3D" id="3.40.50.10260">
    <property type="entry name" value="YjeF N-terminal domain"/>
    <property type="match status" value="1"/>
</dbReference>
<dbReference type="Proteomes" id="UP000295511">
    <property type="component" value="Unassembled WGS sequence"/>
</dbReference>
<comment type="subunit">
    <text evidence="19">Homotetramer.</text>
</comment>
<evidence type="ECO:0000256" key="3">
    <source>
        <dbReference type="ARBA" id="ARBA00006001"/>
    </source>
</evidence>
<keyword evidence="8 19" id="KW-0067">ATP-binding</keyword>
<dbReference type="EMBL" id="SMRU01000001">
    <property type="protein sequence ID" value="TDG01831.1"/>
    <property type="molecule type" value="Genomic_DNA"/>
</dbReference>
<evidence type="ECO:0000313" key="23">
    <source>
        <dbReference type="EMBL" id="TDG01831.1"/>
    </source>
</evidence>
<dbReference type="GO" id="GO:0110051">
    <property type="term" value="P:metabolite repair"/>
    <property type="evidence" value="ECO:0007669"/>
    <property type="project" value="TreeGrafter"/>
</dbReference>
<evidence type="ECO:0000256" key="8">
    <source>
        <dbReference type="ARBA" id="ARBA00022840"/>
    </source>
</evidence>
<dbReference type="SUPFAM" id="SSF53613">
    <property type="entry name" value="Ribokinase-like"/>
    <property type="match status" value="1"/>
</dbReference>
<keyword evidence="12 19" id="KW-0520">NAD</keyword>
<evidence type="ECO:0000256" key="14">
    <source>
        <dbReference type="ARBA" id="ARBA00023239"/>
    </source>
</evidence>
<comment type="catalytic activity">
    <reaction evidence="17 19 20">
        <text>(6S)-NADHX + ADP = AMP + phosphate + NADH + H(+)</text>
        <dbReference type="Rhea" id="RHEA:32223"/>
        <dbReference type="ChEBI" id="CHEBI:15378"/>
        <dbReference type="ChEBI" id="CHEBI:43474"/>
        <dbReference type="ChEBI" id="CHEBI:57945"/>
        <dbReference type="ChEBI" id="CHEBI:64074"/>
        <dbReference type="ChEBI" id="CHEBI:456215"/>
        <dbReference type="ChEBI" id="CHEBI:456216"/>
        <dbReference type="EC" id="4.2.1.136"/>
    </reaction>
</comment>
<comment type="cofactor">
    <cofactor evidence="20">
        <name>K(+)</name>
        <dbReference type="ChEBI" id="CHEBI:29103"/>
    </cofactor>
    <text evidence="20">Binds 1 potassium ion per subunit.</text>
</comment>
<evidence type="ECO:0000256" key="18">
    <source>
        <dbReference type="ARBA" id="ARBA00049209"/>
    </source>
</evidence>
<comment type="function">
    <text evidence="16 20">Bifunctional enzyme that catalyzes the epimerization of the S- and R-forms of NAD(P)HX and the dehydration of the S-form of NAD(P)HX at the expense of ADP, which is converted to AMP. This allows the repair of both epimers of NAD(P)HX, a damaged form of NAD(P)H that is a result of enzymatic or heat-dependent hydration.</text>
</comment>
<evidence type="ECO:0000256" key="2">
    <source>
        <dbReference type="ARBA" id="ARBA00000909"/>
    </source>
</evidence>
<dbReference type="GO" id="GO:0016491">
    <property type="term" value="F:oxidoreductase activity"/>
    <property type="evidence" value="ECO:0007669"/>
    <property type="project" value="UniProtKB-KW"/>
</dbReference>
<organism evidence="23 24">
    <name type="scientific">Arthrobacter terricola</name>
    <dbReference type="NCBI Taxonomy" id="2547396"/>
    <lineage>
        <taxon>Bacteria</taxon>
        <taxon>Bacillati</taxon>
        <taxon>Actinomycetota</taxon>
        <taxon>Actinomycetes</taxon>
        <taxon>Micrococcales</taxon>
        <taxon>Micrococcaceae</taxon>
        <taxon>Arthrobacter</taxon>
    </lineage>
</organism>
<evidence type="ECO:0000256" key="7">
    <source>
        <dbReference type="ARBA" id="ARBA00022741"/>
    </source>
</evidence>
<dbReference type="InterPro" id="IPR000631">
    <property type="entry name" value="CARKD"/>
</dbReference>
<evidence type="ECO:0000259" key="21">
    <source>
        <dbReference type="PROSITE" id="PS51383"/>
    </source>
</evidence>
<evidence type="ECO:0000256" key="19">
    <source>
        <dbReference type="HAMAP-Rule" id="MF_01965"/>
    </source>
</evidence>
<evidence type="ECO:0000256" key="1">
    <source>
        <dbReference type="ARBA" id="ARBA00000013"/>
    </source>
</evidence>
<keyword evidence="9 19" id="KW-0521">NADP</keyword>
<evidence type="ECO:0000256" key="6">
    <source>
        <dbReference type="ARBA" id="ARBA00022723"/>
    </source>
</evidence>
<gene>
    <name evidence="19" type="primary">nnrD</name>
    <name evidence="23" type="ORF">E1809_00765</name>
</gene>
<evidence type="ECO:0000313" key="24">
    <source>
        <dbReference type="Proteomes" id="UP000295511"/>
    </source>
</evidence>
<comment type="function">
    <text evidence="19">Catalyzes the dehydration of the S-form of NAD(P)HX at the expense of ADP, which is converted to AMP. Together with NAD(P)HX epimerase, which catalyzes the epimerization of the S- and R-forms, the enzyme allows the repair of both epimers of NAD(P)HX, a damaged form of NAD(P)H that is a result of enzymatic or heat-dependent hydration.</text>
</comment>
<feature type="binding site" evidence="19">
    <location>
        <position position="406"/>
    </location>
    <ligand>
        <name>AMP</name>
        <dbReference type="ChEBI" id="CHEBI:456215"/>
    </ligand>
</feature>
<evidence type="ECO:0000256" key="16">
    <source>
        <dbReference type="ARBA" id="ARBA00025153"/>
    </source>
</evidence>
<dbReference type="GO" id="GO:0046872">
    <property type="term" value="F:metal ion binding"/>
    <property type="evidence" value="ECO:0007669"/>
    <property type="project" value="UniProtKB-UniRule"/>
</dbReference>
<evidence type="ECO:0000256" key="17">
    <source>
        <dbReference type="ARBA" id="ARBA00048238"/>
    </source>
</evidence>
<keyword evidence="6 20" id="KW-0479">Metal-binding</keyword>
<feature type="binding site" evidence="19">
    <location>
        <position position="407"/>
    </location>
    <ligand>
        <name>(6S)-NADPHX</name>
        <dbReference type="ChEBI" id="CHEBI:64076"/>
    </ligand>
</feature>
<dbReference type="GO" id="GO:0052856">
    <property type="term" value="F:NAD(P)HX epimerase activity"/>
    <property type="evidence" value="ECO:0007669"/>
    <property type="project" value="UniProtKB-EC"/>
</dbReference>
<dbReference type="AlphaFoldDB" id="A0A4R5L0S3"/>
<keyword evidence="11" id="KW-0560">Oxidoreductase</keyword>
<dbReference type="InterPro" id="IPR004443">
    <property type="entry name" value="YjeF_N_dom"/>
</dbReference>
<evidence type="ECO:0000259" key="22">
    <source>
        <dbReference type="PROSITE" id="PS51385"/>
    </source>
</evidence>
<evidence type="ECO:0000256" key="11">
    <source>
        <dbReference type="ARBA" id="ARBA00023002"/>
    </source>
</evidence>
<feature type="binding site" evidence="19">
    <location>
        <position position="288"/>
    </location>
    <ligand>
        <name>(6S)-NADPHX</name>
        <dbReference type="ChEBI" id="CHEBI:64076"/>
    </ligand>
</feature>
<evidence type="ECO:0000256" key="20">
    <source>
        <dbReference type="PIRNR" id="PIRNR017184"/>
    </source>
</evidence>
<dbReference type="NCBIfam" id="TIGR00197">
    <property type="entry name" value="yjeF_nterm"/>
    <property type="match status" value="1"/>
</dbReference>
<name>A0A4R5L0S3_9MICC</name>
<feature type="domain" description="YjeF N-terminal" evidence="22">
    <location>
        <begin position="1"/>
        <end position="193"/>
    </location>
</feature>
<dbReference type="GO" id="GO:0046496">
    <property type="term" value="P:nicotinamide nucleotide metabolic process"/>
    <property type="evidence" value="ECO:0007669"/>
    <property type="project" value="UniProtKB-UniRule"/>
</dbReference>
<dbReference type="PANTHER" id="PTHR12592:SF0">
    <property type="entry name" value="ATP-DEPENDENT (S)-NAD(P)H-HYDRATE DEHYDRATASE"/>
    <property type="match status" value="1"/>
</dbReference>
<comment type="catalytic activity">
    <reaction evidence="1 20">
        <text>(6R)-NADHX = (6S)-NADHX</text>
        <dbReference type="Rhea" id="RHEA:32215"/>
        <dbReference type="ChEBI" id="CHEBI:64074"/>
        <dbReference type="ChEBI" id="CHEBI:64075"/>
        <dbReference type="EC" id="5.1.99.6"/>
    </reaction>
</comment>
<dbReference type="InterPro" id="IPR029056">
    <property type="entry name" value="Ribokinase-like"/>
</dbReference>
<dbReference type="SUPFAM" id="SSF64153">
    <property type="entry name" value="YjeF N-terminal domain-like"/>
    <property type="match status" value="1"/>
</dbReference>
<dbReference type="PROSITE" id="PS51383">
    <property type="entry name" value="YJEF_C_3"/>
    <property type="match status" value="1"/>
</dbReference>